<feature type="transmembrane region" description="Helical" evidence="1">
    <location>
        <begin position="12"/>
        <end position="29"/>
    </location>
</feature>
<protein>
    <submittedName>
        <fullName evidence="2">Uncharacterized protein</fullName>
    </submittedName>
</protein>
<keyword evidence="1" id="KW-0472">Membrane</keyword>
<dbReference type="EMBL" id="PFPL01000011">
    <property type="protein sequence ID" value="PIZ96670.1"/>
    <property type="molecule type" value="Genomic_DNA"/>
</dbReference>
<evidence type="ECO:0000256" key="1">
    <source>
        <dbReference type="SAM" id="Phobius"/>
    </source>
</evidence>
<proteinExistence type="predicted"/>
<accession>A0A2M7VBW1</accession>
<feature type="transmembrane region" description="Helical" evidence="1">
    <location>
        <begin position="74"/>
        <end position="94"/>
    </location>
</feature>
<reference evidence="3" key="1">
    <citation type="submission" date="2017-09" db="EMBL/GenBank/DDBJ databases">
        <title>Depth-based differentiation of microbial function through sediment-hosted aquifers and enrichment of novel symbionts in the deep terrestrial subsurface.</title>
        <authorList>
            <person name="Probst A.J."/>
            <person name="Ladd B."/>
            <person name="Jarett J.K."/>
            <person name="Geller-Mcgrath D.E."/>
            <person name="Sieber C.M.K."/>
            <person name="Emerson J.B."/>
            <person name="Anantharaman K."/>
            <person name="Thomas B.C."/>
            <person name="Malmstrom R."/>
            <person name="Stieglmeier M."/>
            <person name="Klingl A."/>
            <person name="Woyke T."/>
            <person name="Ryan C.M."/>
            <person name="Banfield J.F."/>
        </authorList>
    </citation>
    <scope>NUCLEOTIDE SEQUENCE [LARGE SCALE GENOMIC DNA]</scope>
</reference>
<evidence type="ECO:0000313" key="3">
    <source>
        <dbReference type="Proteomes" id="UP000231453"/>
    </source>
</evidence>
<sequence>MFELINSYNKKDIIILLFFLSLPFLILKFSKKNRYLSFFISFFIGLFLLVYNKYFTKEIECFRPSEFLCGGISAHIYSYYFGLFFILFSIFIIIKNSLKKILRYNPKNK</sequence>
<name>A0A2M7VBW1_9BACT</name>
<dbReference type="Proteomes" id="UP000231453">
    <property type="component" value="Unassembled WGS sequence"/>
</dbReference>
<gene>
    <name evidence="2" type="ORF">COX80_00695</name>
</gene>
<keyword evidence="1" id="KW-1133">Transmembrane helix</keyword>
<keyword evidence="1" id="KW-0812">Transmembrane</keyword>
<organism evidence="2 3">
    <name type="scientific">Candidatus Magasanikbacteria bacterium CG_4_10_14_0_2_um_filter_33_14</name>
    <dbReference type="NCBI Taxonomy" id="1974636"/>
    <lineage>
        <taxon>Bacteria</taxon>
        <taxon>Candidatus Magasanikiibacteriota</taxon>
    </lineage>
</organism>
<comment type="caution">
    <text evidence="2">The sequence shown here is derived from an EMBL/GenBank/DDBJ whole genome shotgun (WGS) entry which is preliminary data.</text>
</comment>
<evidence type="ECO:0000313" key="2">
    <source>
        <dbReference type="EMBL" id="PIZ96670.1"/>
    </source>
</evidence>
<dbReference type="AlphaFoldDB" id="A0A2M7VBW1"/>
<feature type="transmembrane region" description="Helical" evidence="1">
    <location>
        <begin position="36"/>
        <end position="54"/>
    </location>
</feature>